<feature type="signal peptide" evidence="2">
    <location>
        <begin position="1"/>
        <end position="22"/>
    </location>
</feature>
<evidence type="ECO:0000256" key="2">
    <source>
        <dbReference type="SAM" id="SignalP"/>
    </source>
</evidence>
<keyword evidence="5" id="KW-1185">Reference proteome</keyword>
<evidence type="ECO:0000259" key="3">
    <source>
        <dbReference type="Pfam" id="PF20578"/>
    </source>
</evidence>
<feature type="domain" description="Atrophied bacterial Ig" evidence="3">
    <location>
        <begin position="90"/>
        <end position="175"/>
    </location>
</feature>
<dbReference type="Pfam" id="PF20578">
    <property type="entry name" value="aBig_2"/>
    <property type="match status" value="3"/>
</dbReference>
<evidence type="ECO:0000313" key="5">
    <source>
        <dbReference type="Proteomes" id="UP000426246"/>
    </source>
</evidence>
<evidence type="ECO:0000313" key="4">
    <source>
        <dbReference type="EMBL" id="QGQ93567.1"/>
    </source>
</evidence>
<gene>
    <name evidence="4" type="ORF">EHS13_00835</name>
</gene>
<feature type="domain" description="Atrophied bacterial Ig" evidence="3">
    <location>
        <begin position="283"/>
        <end position="371"/>
    </location>
</feature>
<protein>
    <recommendedName>
        <fullName evidence="3">Atrophied bacterial Ig domain-containing protein</fullName>
    </recommendedName>
</protein>
<feature type="coiled-coil region" evidence="1">
    <location>
        <begin position="53"/>
        <end position="80"/>
    </location>
</feature>
<organism evidence="4 5">
    <name type="scientific">Paenibacillus psychroresistens</name>
    <dbReference type="NCBI Taxonomy" id="1778678"/>
    <lineage>
        <taxon>Bacteria</taxon>
        <taxon>Bacillati</taxon>
        <taxon>Bacillota</taxon>
        <taxon>Bacilli</taxon>
        <taxon>Bacillales</taxon>
        <taxon>Paenibacillaceae</taxon>
        <taxon>Paenibacillus</taxon>
    </lineage>
</organism>
<dbReference type="OrthoDB" id="2481354at2"/>
<reference evidence="5" key="1">
    <citation type="submission" date="2018-11" db="EMBL/GenBank/DDBJ databases">
        <title>Complete genome sequence of Paenibacillus sp. ML311-T8.</title>
        <authorList>
            <person name="Nam Y.-D."/>
            <person name="Kang J."/>
            <person name="Chung W.-H."/>
            <person name="Park Y.S."/>
        </authorList>
    </citation>
    <scope>NUCLEOTIDE SEQUENCE [LARGE SCALE GENOMIC DNA]</scope>
    <source>
        <strain evidence="5">ML311-T8</strain>
    </source>
</reference>
<name>A0A6B8RBS7_9BACL</name>
<dbReference type="AlphaFoldDB" id="A0A6B8RBS7"/>
<dbReference type="RefSeq" id="WP_155698454.1">
    <property type="nucleotide sequence ID" value="NZ_CP034235.1"/>
</dbReference>
<feature type="chain" id="PRO_5025606433" description="Atrophied bacterial Ig domain-containing protein" evidence="2">
    <location>
        <begin position="23"/>
        <end position="373"/>
    </location>
</feature>
<keyword evidence="1" id="KW-0175">Coiled coil</keyword>
<dbReference type="EMBL" id="CP034235">
    <property type="protein sequence ID" value="QGQ93567.1"/>
    <property type="molecule type" value="Genomic_DNA"/>
</dbReference>
<proteinExistence type="predicted"/>
<sequence>MKKWLAIPLVIALLTFGSTAMAKDDHGKQDRNSHDLKVKDCKVLASLANALKKEKNLKAKAAIEKNIEKYKQKCKKDDNNKGMTDLQKVLADKAALQIGFGSNDSAQRVTGPIKLAAAGKKGSVITWSSSKPNSISNNGLTVVRSASMDETVIMTAKITINQVSESKTFTLLIKAFPVAITDTQKVTADKEALNILFNGTDTANSVTQALAALPSKGSNGSNITWYSGFPSVISNDGKTVIRPTTGNSDVVVLMIAIVSSNTVSDAKLFPFTIKQQLTDNQKVAADKAALEINFGGSDSAAQVTKALSLPTTGYYGSTIIWISSNPQNISNNGTAIGRPAHGTGDATVTLTAYITNNGIVDSKTFQVIVKQLP</sequence>
<dbReference type="KEGG" id="ppsc:EHS13_00835"/>
<evidence type="ECO:0000256" key="1">
    <source>
        <dbReference type="SAM" id="Coils"/>
    </source>
</evidence>
<keyword evidence="2" id="KW-0732">Signal</keyword>
<dbReference type="Proteomes" id="UP000426246">
    <property type="component" value="Chromosome"/>
</dbReference>
<accession>A0A6B8RBS7</accession>
<dbReference type="InterPro" id="IPR046780">
    <property type="entry name" value="aBig_2"/>
</dbReference>
<feature type="domain" description="Atrophied bacterial Ig" evidence="3">
    <location>
        <begin position="186"/>
        <end position="276"/>
    </location>
</feature>